<keyword evidence="5 6" id="KW-0472">Membrane</keyword>
<dbReference type="GO" id="GO:0005886">
    <property type="term" value="C:plasma membrane"/>
    <property type="evidence" value="ECO:0007669"/>
    <property type="project" value="UniProtKB-SubCell"/>
</dbReference>
<sequence length="484" mass="54717">MSVDVKEHLKLSFIYTAVAAFAPVLQVIIQPVYEGSDMLGAVDFSQLAITELFTSLIFAVSLFSMGNAISRFYYDVEPDSPGYHRLVSGVFSSILFRGLILFALAWIFRDYIGQLFHQPQLQDFSKYGFACIVTGVGRAVNITAAALFRNEKKILSFVLVSMGLGVFRTGFQLAGLFFFEMSFIGYITGSAIGTGLVALAVLIYIYSKSGFRADRALMKEINRFAFPLTQYSVIVWALTYADRFMLERFPVDLGIYNTAVNFAAGIAIVLQGLQGANQPEVFRVMKEGISEKQDEIRQLSNILLMQSMIIVVFAILPTMLYLHLFYETDVRQAYGLVSLVFMRSLLRTQFIVFSYPAYYLKKTKIFLYLNSGAMVINLLLNYLLIPQFSYFGAIAAGLISDLVMVSGIFYYQKRIVDIKWSLRKTVLFPLIIILFTVVAEIVRVNAGFDPFITAVLITMLASSGLIYLYRNELNIFIRKRWKRS</sequence>
<dbReference type="PATRIC" id="fig|1678841.3.peg.1153"/>
<feature type="transmembrane region" description="Helical" evidence="6">
    <location>
        <begin position="86"/>
        <end position="107"/>
    </location>
</feature>
<evidence type="ECO:0000256" key="3">
    <source>
        <dbReference type="ARBA" id="ARBA00022692"/>
    </source>
</evidence>
<gene>
    <name evidence="7" type="ORF">TBC1_111020</name>
</gene>
<protein>
    <submittedName>
        <fullName evidence="7">Membrane protein</fullName>
    </submittedName>
</protein>
<evidence type="ECO:0000256" key="2">
    <source>
        <dbReference type="ARBA" id="ARBA00022475"/>
    </source>
</evidence>
<dbReference type="EMBL" id="DF968182">
    <property type="protein sequence ID" value="GAP42880.1"/>
    <property type="molecule type" value="Genomic_DNA"/>
</dbReference>
<dbReference type="STRING" id="1678841.TBC1_111020"/>
<feature type="transmembrane region" description="Helical" evidence="6">
    <location>
        <begin position="390"/>
        <end position="411"/>
    </location>
</feature>
<feature type="transmembrane region" description="Helical" evidence="6">
    <location>
        <begin position="450"/>
        <end position="469"/>
    </location>
</feature>
<feature type="transmembrane region" description="Helical" evidence="6">
    <location>
        <begin position="302"/>
        <end position="326"/>
    </location>
</feature>
<reference evidence="7" key="1">
    <citation type="journal article" date="2015" name="Genome Announc.">
        <title>Draft Genome Sequence of Bacteroidales Strain TBC1, a Novel Isolate from a Methanogenic Wastewater Treatment System.</title>
        <authorList>
            <person name="Tourlousse D.M."/>
            <person name="Matsuura N."/>
            <person name="Sun L."/>
            <person name="Toyonaga M."/>
            <person name="Kuroda K."/>
            <person name="Ohashi A."/>
            <person name="Cruz R."/>
            <person name="Yamaguchi T."/>
            <person name="Sekiguchi Y."/>
        </authorList>
    </citation>
    <scope>NUCLEOTIDE SEQUENCE [LARGE SCALE GENOMIC DNA]</scope>
    <source>
        <strain evidence="7">TBC1</strain>
    </source>
</reference>
<evidence type="ECO:0000256" key="6">
    <source>
        <dbReference type="SAM" id="Phobius"/>
    </source>
</evidence>
<feature type="transmembrane region" description="Helical" evidence="6">
    <location>
        <begin position="155"/>
        <end position="177"/>
    </location>
</feature>
<keyword evidence="3 6" id="KW-0812">Transmembrane</keyword>
<evidence type="ECO:0000256" key="5">
    <source>
        <dbReference type="ARBA" id="ARBA00023136"/>
    </source>
</evidence>
<comment type="subcellular location">
    <subcellularLocation>
        <location evidence="1">Cell membrane</location>
        <topology evidence="1">Multi-pass membrane protein</topology>
    </subcellularLocation>
</comment>
<evidence type="ECO:0000313" key="7">
    <source>
        <dbReference type="EMBL" id="GAP42880.1"/>
    </source>
</evidence>
<evidence type="ECO:0000256" key="4">
    <source>
        <dbReference type="ARBA" id="ARBA00022989"/>
    </source>
</evidence>
<feature type="transmembrane region" description="Helical" evidence="6">
    <location>
        <begin position="365"/>
        <end position="384"/>
    </location>
</feature>
<feature type="transmembrane region" description="Helical" evidence="6">
    <location>
        <begin position="253"/>
        <end position="273"/>
    </location>
</feature>
<dbReference type="PANTHER" id="PTHR30250:SF11">
    <property type="entry name" value="O-ANTIGEN TRANSPORTER-RELATED"/>
    <property type="match status" value="1"/>
</dbReference>
<keyword evidence="8" id="KW-1185">Reference proteome</keyword>
<name>A0A0S7C159_9BACT</name>
<feature type="transmembrane region" description="Helical" evidence="6">
    <location>
        <begin position="183"/>
        <end position="204"/>
    </location>
</feature>
<keyword evidence="2" id="KW-1003">Cell membrane</keyword>
<proteinExistence type="predicted"/>
<dbReference type="AlphaFoldDB" id="A0A0S7C159"/>
<feature type="transmembrane region" description="Helical" evidence="6">
    <location>
        <begin position="53"/>
        <end position="74"/>
    </location>
</feature>
<dbReference type="PANTHER" id="PTHR30250">
    <property type="entry name" value="PST FAMILY PREDICTED COLANIC ACID TRANSPORTER"/>
    <property type="match status" value="1"/>
</dbReference>
<organism evidence="7">
    <name type="scientific">Lentimicrobium saccharophilum</name>
    <dbReference type="NCBI Taxonomy" id="1678841"/>
    <lineage>
        <taxon>Bacteria</taxon>
        <taxon>Pseudomonadati</taxon>
        <taxon>Bacteroidota</taxon>
        <taxon>Bacteroidia</taxon>
        <taxon>Bacteroidales</taxon>
        <taxon>Lentimicrobiaceae</taxon>
        <taxon>Lentimicrobium</taxon>
    </lineage>
</organism>
<dbReference type="InterPro" id="IPR050833">
    <property type="entry name" value="Poly_Biosynth_Transport"/>
</dbReference>
<feature type="transmembrane region" description="Helical" evidence="6">
    <location>
        <begin position="12"/>
        <end position="33"/>
    </location>
</feature>
<evidence type="ECO:0000313" key="8">
    <source>
        <dbReference type="Proteomes" id="UP000053091"/>
    </source>
</evidence>
<dbReference type="OrthoDB" id="9770347at2"/>
<feature type="transmembrane region" description="Helical" evidence="6">
    <location>
        <begin position="127"/>
        <end position="148"/>
    </location>
</feature>
<feature type="transmembrane region" description="Helical" evidence="6">
    <location>
        <begin position="426"/>
        <end position="444"/>
    </location>
</feature>
<evidence type="ECO:0000256" key="1">
    <source>
        <dbReference type="ARBA" id="ARBA00004651"/>
    </source>
</evidence>
<dbReference type="RefSeq" id="WP_062039396.1">
    <property type="nucleotide sequence ID" value="NZ_DF968182.1"/>
</dbReference>
<keyword evidence="4 6" id="KW-1133">Transmembrane helix</keyword>
<dbReference type="Proteomes" id="UP000053091">
    <property type="component" value="Unassembled WGS sequence"/>
</dbReference>
<accession>A0A0S7C159</accession>